<dbReference type="Gene3D" id="2.30.60.10">
    <property type="entry name" value="Cyanovirin-N"/>
    <property type="match status" value="1"/>
</dbReference>
<organism evidence="3 4">
    <name type="scientific">Chaetomium fimeti</name>
    <dbReference type="NCBI Taxonomy" id="1854472"/>
    <lineage>
        <taxon>Eukaryota</taxon>
        <taxon>Fungi</taxon>
        <taxon>Dikarya</taxon>
        <taxon>Ascomycota</taxon>
        <taxon>Pezizomycotina</taxon>
        <taxon>Sordariomycetes</taxon>
        <taxon>Sordariomycetidae</taxon>
        <taxon>Sordariales</taxon>
        <taxon>Chaetomiaceae</taxon>
        <taxon>Chaetomium</taxon>
    </lineage>
</organism>
<reference evidence="3" key="1">
    <citation type="journal article" date="2023" name="Mol. Phylogenet. Evol.">
        <title>Genome-scale phylogeny and comparative genomics of the fungal order Sordariales.</title>
        <authorList>
            <person name="Hensen N."/>
            <person name="Bonometti L."/>
            <person name="Westerberg I."/>
            <person name="Brannstrom I.O."/>
            <person name="Guillou S."/>
            <person name="Cros-Aarteil S."/>
            <person name="Calhoun S."/>
            <person name="Haridas S."/>
            <person name="Kuo A."/>
            <person name="Mondo S."/>
            <person name="Pangilinan J."/>
            <person name="Riley R."/>
            <person name="LaButti K."/>
            <person name="Andreopoulos B."/>
            <person name="Lipzen A."/>
            <person name="Chen C."/>
            <person name="Yan M."/>
            <person name="Daum C."/>
            <person name="Ng V."/>
            <person name="Clum A."/>
            <person name="Steindorff A."/>
            <person name="Ohm R.A."/>
            <person name="Martin F."/>
            <person name="Silar P."/>
            <person name="Natvig D.O."/>
            <person name="Lalanne C."/>
            <person name="Gautier V."/>
            <person name="Ament-Velasquez S.L."/>
            <person name="Kruys A."/>
            <person name="Hutchinson M.I."/>
            <person name="Powell A.J."/>
            <person name="Barry K."/>
            <person name="Miller A.N."/>
            <person name="Grigoriev I.V."/>
            <person name="Debuchy R."/>
            <person name="Gladieux P."/>
            <person name="Hiltunen Thoren M."/>
            <person name="Johannesson H."/>
        </authorList>
    </citation>
    <scope>NUCLEOTIDE SEQUENCE</scope>
    <source>
        <strain evidence="3">CBS 168.71</strain>
    </source>
</reference>
<dbReference type="InterPro" id="IPR036673">
    <property type="entry name" value="Cyanovirin-N_sf"/>
</dbReference>
<feature type="domain" description="Cyanovirin-N" evidence="2">
    <location>
        <begin position="21"/>
        <end position="97"/>
    </location>
</feature>
<protein>
    <submittedName>
        <fullName evidence="3">Cyanovirin-N</fullName>
    </submittedName>
</protein>
<feature type="signal peptide" evidence="1">
    <location>
        <begin position="1"/>
        <end position="19"/>
    </location>
</feature>
<dbReference type="SUPFAM" id="SSF51322">
    <property type="entry name" value="Cyanovirin-N"/>
    <property type="match status" value="1"/>
</dbReference>
<dbReference type="InterPro" id="IPR011058">
    <property type="entry name" value="Cyanovirin-N"/>
</dbReference>
<gene>
    <name evidence="3" type="ORF">B0H64DRAFT_378293</name>
</gene>
<feature type="chain" id="PRO_5042006988" evidence="1">
    <location>
        <begin position="20"/>
        <end position="106"/>
    </location>
</feature>
<proteinExistence type="predicted"/>
<dbReference type="GeneID" id="87839523"/>
<accession>A0AAE0H6Q4</accession>
<sequence>MKISILAVTLASLAAKVTASYASSCRNCRLEKWDSMPFSGLDYGHYLLCDCKQANGQWHASRLDLNRCIANSDGYMVSRAEGNLGRSCHGYGLLEGKTFTAFCKKA</sequence>
<comment type="caution">
    <text evidence="3">The sequence shown here is derived from an EMBL/GenBank/DDBJ whole genome shotgun (WGS) entry which is preliminary data.</text>
</comment>
<dbReference type="AlphaFoldDB" id="A0AAE0H6Q4"/>
<evidence type="ECO:0000313" key="4">
    <source>
        <dbReference type="Proteomes" id="UP001278766"/>
    </source>
</evidence>
<dbReference type="RefSeq" id="XP_062654497.1">
    <property type="nucleotide sequence ID" value="XM_062802575.1"/>
</dbReference>
<dbReference type="Proteomes" id="UP001278766">
    <property type="component" value="Unassembled WGS sequence"/>
</dbReference>
<evidence type="ECO:0000259" key="2">
    <source>
        <dbReference type="Pfam" id="PF08881"/>
    </source>
</evidence>
<reference evidence="3" key="2">
    <citation type="submission" date="2023-06" db="EMBL/GenBank/DDBJ databases">
        <authorList>
            <consortium name="Lawrence Berkeley National Laboratory"/>
            <person name="Haridas S."/>
            <person name="Hensen N."/>
            <person name="Bonometti L."/>
            <person name="Westerberg I."/>
            <person name="Brannstrom I.O."/>
            <person name="Guillou S."/>
            <person name="Cros-Aarteil S."/>
            <person name="Calhoun S."/>
            <person name="Kuo A."/>
            <person name="Mondo S."/>
            <person name="Pangilinan J."/>
            <person name="Riley R."/>
            <person name="Labutti K."/>
            <person name="Andreopoulos B."/>
            <person name="Lipzen A."/>
            <person name="Chen C."/>
            <person name="Yanf M."/>
            <person name="Daum C."/>
            <person name="Ng V."/>
            <person name="Clum A."/>
            <person name="Steindorff A."/>
            <person name="Ohm R."/>
            <person name="Martin F."/>
            <person name="Silar P."/>
            <person name="Natvig D."/>
            <person name="Lalanne C."/>
            <person name="Gautier V."/>
            <person name="Ament-Velasquez S.L."/>
            <person name="Kruys A."/>
            <person name="Hutchinson M.I."/>
            <person name="Powell A.J."/>
            <person name="Barry K."/>
            <person name="Miller A.N."/>
            <person name="Grigoriev I.V."/>
            <person name="Debuchy R."/>
            <person name="Gladieux P."/>
            <person name="Thoren M.H."/>
            <person name="Johannesson H."/>
        </authorList>
    </citation>
    <scope>NUCLEOTIDE SEQUENCE</scope>
    <source>
        <strain evidence="3">CBS 168.71</strain>
    </source>
</reference>
<name>A0AAE0H6Q4_9PEZI</name>
<evidence type="ECO:0000313" key="3">
    <source>
        <dbReference type="EMBL" id="KAK3290983.1"/>
    </source>
</evidence>
<keyword evidence="4" id="KW-1185">Reference proteome</keyword>
<dbReference type="EMBL" id="JAUEPN010000011">
    <property type="protein sequence ID" value="KAK3290983.1"/>
    <property type="molecule type" value="Genomic_DNA"/>
</dbReference>
<dbReference type="Pfam" id="PF08881">
    <property type="entry name" value="CVNH"/>
    <property type="match status" value="1"/>
</dbReference>
<keyword evidence="1" id="KW-0732">Signal</keyword>
<evidence type="ECO:0000256" key="1">
    <source>
        <dbReference type="SAM" id="SignalP"/>
    </source>
</evidence>